<protein>
    <submittedName>
        <fullName evidence="3">Uncharacterized protein</fullName>
    </submittedName>
</protein>
<feature type="compositionally biased region" description="Basic and acidic residues" evidence="1">
    <location>
        <begin position="1"/>
        <end position="16"/>
    </location>
</feature>
<feature type="compositionally biased region" description="Basic and acidic residues" evidence="1">
    <location>
        <begin position="173"/>
        <end position="187"/>
    </location>
</feature>
<gene>
    <name evidence="3" type="primary">LOC110803194</name>
</gene>
<evidence type="ECO:0000313" key="3">
    <source>
        <dbReference type="RefSeq" id="XP_021864376.2"/>
    </source>
</evidence>
<dbReference type="KEGG" id="soe:110803194"/>
<feature type="compositionally biased region" description="Polar residues" evidence="1">
    <location>
        <begin position="146"/>
        <end position="155"/>
    </location>
</feature>
<reference evidence="3" key="2">
    <citation type="submission" date="2025-08" db="UniProtKB">
        <authorList>
            <consortium name="RefSeq"/>
        </authorList>
    </citation>
    <scope>IDENTIFICATION</scope>
    <source>
        <tissue evidence="3">Leaf</tissue>
    </source>
</reference>
<feature type="compositionally biased region" description="Basic and acidic residues" evidence="1">
    <location>
        <begin position="205"/>
        <end position="216"/>
    </location>
</feature>
<dbReference type="GeneID" id="110803194"/>
<feature type="compositionally biased region" description="Basic residues" evidence="1">
    <location>
        <begin position="78"/>
        <end position="87"/>
    </location>
</feature>
<keyword evidence="2" id="KW-1185">Reference proteome</keyword>
<name>A0A9R0JBB7_SPIOL</name>
<feature type="region of interest" description="Disordered" evidence="1">
    <location>
        <begin position="1"/>
        <end position="87"/>
    </location>
</feature>
<dbReference type="RefSeq" id="XP_021864376.2">
    <property type="nucleotide sequence ID" value="XM_022008684.2"/>
</dbReference>
<feature type="compositionally biased region" description="Basic and acidic residues" evidence="1">
    <location>
        <begin position="23"/>
        <end position="54"/>
    </location>
</feature>
<proteinExistence type="predicted"/>
<organism evidence="2 3">
    <name type="scientific">Spinacia oleracea</name>
    <name type="common">Spinach</name>
    <dbReference type="NCBI Taxonomy" id="3562"/>
    <lineage>
        <taxon>Eukaryota</taxon>
        <taxon>Viridiplantae</taxon>
        <taxon>Streptophyta</taxon>
        <taxon>Embryophyta</taxon>
        <taxon>Tracheophyta</taxon>
        <taxon>Spermatophyta</taxon>
        <taxon>Magnoliopsida</taxon>
        <taxon>eudicotyledons</taxon>
        <taxon>Gunneridae</taxon>
        <taxon>Pentapetalae</taxon>
        <taxon>Caryophyllales</taxon>
        <taxon>Chenopodiaceae</taxon>
        <taxon>Chenopodioideae</taxon>
        <taxon>Anserineae</taxon>
        <taxon>Spinacia</taxon>
    </lineage>
</organism>
<sequence>MKKDLEERKKEYEEKMSQLMAKNNKELIEEAERKEAERKKREDERKKKEDDDATKAIAMVVENVNASESEAQTIGGKGTKRGKKTTATKKKTILSITMDEELQKKLHNISDSYNPRRSTRSIVKVQQNVCAEVVSKEEFEGKDVSGVTSKVTNTPKKWKAAEKEDEDEPLDVEIIKIKKQKGVEKKAPVKGRILPLRSALKRNKKNDIEEVKEEQKTVNVKGKRKMKKRKEEEEVQEEEELEGNDEEEQEEEEEQNEEEEEEDEEDEEDEEWEEEEEKEQNKMQKGIFSILKY</sequence>
<dbReference type="Proteomes" id="UP000813463">
    <property type="component" value="Chromosome 2"/>
</dbReference>
<accession>A0A9R0JBB7</accession>
<reference evidence="2" key="1">
    <citation type="journal article" date="2021" name="Nat. Commun.">
        <title>Genomic analyses provide insights into spinach domestication and the genetic basis of agronomic traits.</title>
        <authorList>
            <person name="Cai X."/>
            <person name="Sun X."/>
            <person name="Xu C."/>
            <person name="Sun H."/>
            <person name="Wang X."/>
            <person name="Ge C."/>
            <person name="Zhang Z."/>
            <person name="Wang Q."/>
            <person name="Fei Z."/>
            <person name="Jiao C."/>
            <person name="Wang Q."/>
        </authorList>
    </citation>
    <scope>NUCLEOTIDE SEQUENCE [LARGE SCALE GENOMIC DNA]</scope>
    <source>
        <strain evidence="2">cv. Varoflay</strain>
    </source>
</reference>
<evidence type="ECO:0000313" key="2">
    <source>
        <dbReference type="Proteomes" id="UP000813463"/>
    </source>
</evidence>
<feature type="region of interest" description="Disordered" evidence="1">
    <location>
        <begin position="142"/>
        <end position="293"/>
    </location>
</feature>
<feature type="compositionally biased region" description="Acidic residues" evidence="1">
    <location>
        <begin position="233"/>
        <end position="278"/>
    </location>
</feature>
<evidence type="ECO:0000256" key="1">
    <source>
        <dbReference type="SAM" id="MobiDB-lite"/>
    </source>
</evidence>
<dbReference type="AlphaFoldDB" id="A0A9R0JBB7"/>